<accession>A0AAD2EF23</accession>
<keyword evidence="2" id="KW-1185">Reference proteome</keyword>
<dbReference type="Proteomes" id="UP000834106">
    <property type="component" value="Chromosome 23"/>
</dbReference>
<reference evidence="1" key="1">
    <citation type="submission" date="2023-05" db="EMBL/GenBank/DDBJ databases">
        <authorList>
            <person name="Huff M."/>
        </authorList>
    </citation>
    <scope>NUCLEOTIDE SEQUENCE</scope>
</reference>
<gene>
    <name evidence="1" type="ORF">FPE_LOCUS34418</name>
</gene>
<name>A0AAD2EF23_9LAMI</name>
<proteinExistence type="predicted"/>
<evidence type="ECO:0000313" key="2">
    <source>
        <dbReference type="Proteomes" id="UP000834106"/>
    </source>
</evidence>
<dbReference type="AlphaFoldDB" id="A0AAD2EF23"/>
<protein>
    <submittedName>
        <fullName evidence="1">Uncharacterized protein</fullName>
    </submittedName>
</protein>
<organism evidence="1 2">
    <name type="scientific">Fraxinus pennsylvanica</name>
    <dbReference type="NCBI Taxonomy" id="56036"/>
    <lineage>
        <taxon>Eukaryota</taxon>
        <taxon>Viridiplantae</taxon>
        <taxon>Streptophyta</taxon>
        <taxon>Embryophyta</taxon>
        <taxon>Tracheophyta</taxon>
        <taxon>Spermatophyta</taxon>
        <taxon>Magnoliopsida</taxon>
        <taxon>eudicotyledons</taxon>
        <taxon>Gunneridae</taxon>
        <taxon>Pentapetalae</taxon>
        <taxon>asterids</taxon>
        <taxon>lamiids</taxon>
        <taxon>Lamiales</taxon>
        <taxon>Oleaceae</taxon>
        <taxon>Oleeae</taxon>
        <taxon>Fraxinus</taxon>
    </lineage>
</organism>
<dbReference type="EMBL" id="OU503058">
    <property type="protein sequence ID" value="CAI9786988.1"/>
    <property type="molecule type" value="Genomic_DNA"/>
</dbReference>
<sequence length="105" mass="12419">MKIDLQSCCKGRLIGKSCRLQIWSYLGHGKAHSKARIKSKMRDWLLFLIGCTNELEDMIKQFQRLQKLCRSPEPGWEGCGWEGCSSQWVHPFLMFNWWERIHAFS</sequence>
<evidence type="ECO:0000313" key="1">
    <source>
        <dbReference type="EMBL" id="CAI9786988.1"/>
    </source>
</evidence>